<dbReference type="PANTHER" id="PTHR31672:SF13">
    <property type="entry name" value="F-BOX PROTEIN CPR30-LIKE"/>
    <property type="match status" value="1"/>
</dbReference>
<name>A0A9J5WNR4_SOLCO</name>
<dbReference type="PANTHER" id="PTHR31672">
    <property type="entry name" value="BNACNNG10540D PROTEIN"/>
    <property type="match status" value="1"/>
</dbReference>
<dbReference type="OrthoDB" id="1304908at2759"/>
<gene>
    <name evidence="1" type="ORF">H5410_057336</name>
</gene>
<dbReference type="EMBL" id="JACXVP010000011">
    <property type="protein sequence ID" value="KAG5577202.1"/>
    <property type="molecule type" value="Genomic_DNA"/>
</dbReference>
<reference evidence="1 2" key="1">
    <citation type="submission" date="2020-09" db="EMBL/GenBank/DDBJ databases">
        <title>De no assembly of potato wild relative species, Solanum commersonii.</title>
        <authorList>
            <person name="Cho K."/>
        </authorList>
    </citation>
    <scope>NUCLEOTIDE SEQUENCE [LARGE SCALE GENOMIC DNA]</scope>
    <source>
        <strain evidence="1">LZ3.2</strain>
        <tissue evidence="1">Leaf</tissue>
    </source>
</reference>
<keyword evidence="2" id="KW-1185">Reference proteome</keyword>
<protein>
    <submittedName>
        <fullName evidence="1">Uncharacterized protein</fullName>
    </submittedName>
</protein>
<evidence type="ECO:0000313" key="2">
    <source>
        <dbReference type="Proteomes" id="UP000824120"/>
    </source>
</evidence>
<dbReference type="Proteomes" id="UP000824120">
    <property type="component" value="Chromosome 11"/>
</dbReference>
<organism evidence="1 2">
    <name type="scientific">Solanum commersonii</name>
    <name type="common">Commerson's wild potato</name>
    <name type="synonym">Commerson's nightshade</name>
    <dbReference type="NCBI Taxonomy" id="4109"/>
    <lineage>
        <taxon>Eukaryota</taxon>
        <taxon>Viridiplantae</taxon>
        <taxon>Streptophyta</taxon>
        <taxon>Embryophyta</taxon>
        <taxon>Tracheophyta</taxon>
        <taxon>Spermatophyta</taxon>
        <taxon>Magnoliopsida</taxon>
        <taxon>eudicotyledons</taxon>
        <taxon>Gunneridae</taxon>
        <taxon>Pentapetalae</taxon>
        <taxon>asterids</taxon>
        <taxon>lamiids</taxon>
        <taxon>Solanales</taxon>
        <taxon>Solanaceae</taxon>
        <taxon>Solanoideae</taxon>
        <taxon>Solaneae</taxon>
        <taxon>Solanum</taxon>
    </lineage>
</organism>
<sequence>MDECVAIFLENVVKEILLRCLVKSLLRFKCIHKNWYDLIKIPKFVQQHLNYSKNNPPQLLLYNSGNLLDDHDSCSLTLLSEDIPQTIKGMTYLLGSMDDLFFMTGVIDHMRSYVLWNPITREGSGTNLLPFNASLKLSRVMIALSFWQLKLLDWSPIMFWLTRQGIMDFNVLA</sequence>
<dbReference type="AlphaFoldDB" id="A0A9J5WNR4"/>
<evidence type="ECO:0000313" key="1">
    <source>
        <dbReference type="EMBL" id="KAG5577202.1"/>
    </source>
</evidence>
<comment type="caution">
    <text evidence="1">The sequence shown here is derived from an EMBL/GenBank/DDBJ whole genome shotgun (WGS) entry which is preliminary data.</text>
</comment>
<accession>A0A9J5WNR4</accession>
<dbReference type="InterPro" id="IPR050796">
    <property type="entry name" value="SCF_F-box_component"/>
</dbReference>
<proteinExistence type="predicted"/>